<evidence type="ECO:0000313" key="5">
    <source>
        <dbReference type="RefSeq" id="XP_030766518.1"/>
    </source>
</evidence>
<feature type="domain" description="U1-type" evidence="3">
    <location>
        <begin position="558"/>
        <end position="592"/>
    </location>
</feature>
<keyword evidence="4" id="KW-1185">Reference proteome</keyword>
<dbReference type="SMART" id="SM00355">
    <property type="entry name" value="ZnF_C2H2"/>
    <property type="match status" value="3"/>
</dbReference>
<feature type="domain" description="C2H2-type" evidence="2">
    <location>
        <begin position="242"/>
        <end position="266"/>
    </location>
</feature>
<dbReference type="Pfam" id="PF12874">
    <property type="entry name" value="zf-met"/>
    <property type="match status" value="1"/>
</dbReference>
<feature type="domain" description="U1-type" evidence="3">
    <location>
        <begin position="506"/>
        <end position="540"/>
    </location>
</feature>
<dbReference type="SMART" id="SM00451">
    <property type="entry name" value="ZnF_U1"/>
    <property type="match status" value="5"/>
</dbReference>
<keyword evidence="1" id="KW-1133">Transmembrane helix</keyword>
<name>A0A6J2YR18_SITOR</name>
<gene>
    <name evidence="5" type="primary">LOC115890432</name>
</gene>
<keyword evidence="5" id="KW-0418">Kinase</keyword>
<feature type="transmembrane region" description="Helical" evidence="1">
    <location>
        <begin position="875"/>
        <end position="894"/>
    </location>
</feature>
<dbReference type="GO" id="GO:0003676">
    <property type="term" value="F:nucleic acid binding"/>
    <property type="evidence" value="ECO:0007669"/>
    <property type="project" value="InterPro"/>
</dbReference>
<keyword evidence="1" id="KW-0812">Transmembrane</keyword>
<dbReference type="GO" id="GO:0016301">
    <property type="term" value="F:kinase activity"/>
    <property type="evidence" value="ECO:0007669"/>
    <property type="project" value="UniProtKB-KW"/>
</dbReference>
<organism evidence="4 5">
    <name type="scientific">Sitophilus oryzae</name>
    <name type="common">Rice weevil</name>
    <name type="synonym">Curculio oryzae</name>
    <dbReference type="NCBI Taxonomy" id="7048"/>
    <lineage>
        <taxon>Eukaryota</taxon>
        <taxon>Metazoa</taxon>
        <taxon>Ecdysozoa</taxon>
        <taxon>Arthropoda</taxon>
        <taxon>Hexapoda</taxon>
        <taxon>Insecta</taxon>
        <taxon>Pterygota</taxon>
        <taxon>Neoptera</taxon>
        <taxon>Endopterygota</taxon>
        <taxon>Coleoptera</taxon>
        <taxon>Polyphaga</taxon>
        <taxon>Cucujiformia</taxon>
        <taxon>Curculionidae</taxon>
        <taxon>Dryophthorinae</taxon>
        <taxon>Sitophilus</taxon>
    </lineage>
</organism>
<evidence type="ECO:0000259" key="2">
    <source>
        <dbReference type="SMART" id="SM00355"/>
    </source>
</evidence>
<feature type="domain" description="U1-type" evidence="3">
    <location>
        <begin position="124"/>
        <end position="158"/>
    </location>
</feature>
<feature type="domain" description="C2H2-type" evidence="2">
    <location>
        <begin position="561"/>
        <end position="585"/>
    </location>
</feature>
<dbReference type="InterPro" id="IPR052644">
    <property type="entry name" value="ZMAT3"/>
</dbReference>
<dbReference type="RefSeq" id="XP_030766518.1">
    <property type="nucleotide sequence ID" value="XM_030910658.1"/>
</dbReference>
<dbReference type="InterPro" id="IPR036236">
    <property type="entry name" value="Znf_C2H2_sf"/>
</dbReference>
<dbReference type="PANTHER" id="PTHR46786:SF1">
    <property type="entry name" value="ZINC FINGER MATRIN-TYPE PROTEIN 3"/>
    <property type="match status" value="1"/>
</dbReference>
<dbReference type="PANTHER" id="PTHR46786">
    <property type="entry name" value="ZINC FINGER MATRIN-TYPE PROTEIN 3"/>
    <property type="match status" value="1"/>
</dbReference>
<evidence type="ECO:0000259" key="3">
    <source>
        <dbReference type="SMART" id="SM00451"/>
    </source>
</evidence>
<dbReference type="AlphaFoldDB" id="A0A6J2YR18"/>
<protein>
    <submittedName>
        <fullName evidence="5">Probable serine/threonine-protein kinase DDB_G0283337</fullName>
    </submittedName>
</protein>
<reference evidence="5" key="1">
    <citation type="submission" date="2025-08" db="UniProtKB">
        <authorList>
            <consortium name="RefSeq"/>
        </authorList>
    </citation>
    <scope>IDENTIFICATION</scope>
    <source>
        <tissue evidence="5">Gonads</tissue>
    </source>
</reference>
<dbReference type="GO" id="GO:0008270">
    <property type="term" value="F:zinc ion binding"/>
    <property type="evidence" value="ECO:0007669"/>
    <property type="project" value="InterPro"/>
</dbReference>
<dbReference type="GeneID" id="115890432"/>
<dbReference type="SUPFAM" id="SSF57667">
    <property type="entry name" value="beta-beta-alpha zinc fingers"/>
    <property type="match status" value="2"/>
</dbReference>
<keyword evidence="1" id="KW-0472">Membrane</keyword>
<sequence>MTPGSATSHYNSKRHKRNIVVCRDEIVKNLKSEQQEAVEVKRKEELNPDINNGEMLEKNNISQNEPVIQILEERGIQPGIGNGKMLKKINTNQKEPVIDILELNNLKSEQDLEVIVKEKIENLTLPDYCYICKANLMSLCSATSHYNSDKHNINIAVYRNEILNNLKSEQQVYVDLETIVKEKIANLTLPDYCHVCKANLMSPDRATTHYNSKRHRRNIAAKDEILKILKSEQQEAVEDKGYCCLICKIEVNSKELYEAHVQTCIHKLYSSVETNNKSHKTIVSIKNNECNIGKGKNETAACYNTNERELVIDDLEKQEINPVINNEEMCEKINTNQKEPSIDDIFAEAWIKPVTKNGEILEKFYSNQKEPVIEILEQVGIKPGIDNVEMLKKNNTNYQTEPAQLYSSVVKNNNGHEIIVNINSNDSDISKGENETTDYYNTNGKEPVIDDLETQEINPVINTEEMWEKNNTNQKEPVIDILELNNLKSEQQDLEAIVKKKIENLTLPHYCHICETKLMTPDRATSHYESRRHELHIAAHRNKIFYNLKSEQQEAVEGKSYCCLVCDIELNSKELYETHIESCLHESYASLVKSNNGHGSIVNINSNDCNISKGENVTAACYNTNENEPVIDDLEKQEINPGINNGEILEKNTTNQKESVKDILEEVKNKSDINNGEMLVNNNTNYHKEPSQKLYSPLVKNNNGHEIIDYNNSNDCNIGKGENKTASCYNTDQKEPVIDDLEKNEMEIVVNNEEMLNPKIKQIIDRFIEISHIENSIINEHKNEIMTLLKQKFIDCEKTECYKVQAEVFLLLKQIIDKIYCADSPPLMETLKVLESVHKNLHNPVQIREEQCTQLKHEKISEVKVFKQSLKGRSGYFKVTVVAIVTIGFIWWLIKSSSRT</sequence>
<accession>A0A6J2YR18</accession>
<keyword evidence="5" id="KW-0808">Transferase</keyword>
<dbReference type="KEGG" id="soy:115890432"/>
<dbReference type="OrthoDB" id="1925236at2759"/>
<feature type="domain" description="U1-type" evidence="3">
    <location>
        <begin position="239"/>
        <end position="272"/>
    </location>
</feature>
<feature type="domain" description="U1-type" evidence="3">
    <location>
        <begin position="188"/>
        <end position="222"/>
    </location>
</feature>
<dbReference type="InParanoid" id="A0A6J2YR18"/>
<evidence type="ECO:0000256" key="1">
    <source>
        <dbReference type="SAM" id="Phobius"/>
    </source>
</evidence>
<proteinExistence type="predicted"/>
<dbReference type="Proteomes" id="UP000504635">
    <property type="component" value="Unplaced"/>
</dbReference>
<evidence type="ECO:0000313" key="4">
    <source>
        <dbReference type="Proteomes" id="UP000504635"/>
    </source>
</evidence>
<dbReference type="Gene3D" id="3.30.160.60">
    <property type="entry name" value="Classic Zinc Finger"/>
    <property type="match status" value="3"/>
</dbReference>
<dbReference type="InterPro" id="IPR003604">
    <property type="entry name" value="Matrin/U1-like-C_Znf_C2H2"/>
</dbReference>
<dbReference type="InterPro" id="IPR013087">
    <property type="entry name" value="Znf_C2H2_type"/>
</dbReference>
<feature type="domain" description="C2H2-type" evidence="2">
    <location>
        <begin position="509"/>
        <end position="533"/>
    </location>
</feature>